<sequence>MILMMQGIKAIDHDPPLRPLYRFVNCPVSHNLFRRSAEENSISEIKADVFSEIRFLRVLRLSRNRLSSVPEALTYTTRLQALSVKSLRYEAVLFLGLSPARTLSNDDKSSWLTSGYRYSYRGRAQVWSASNQPSASFHGPSVVRQRISPL</sequence>
<protein>
    <submittedName>
        <fullName evidence="1">Uncharacterized protein</fullName>
    </submittedName>
</protein>
<accession>A0A821VMZ7</accession>
<name>A0A821VMZ7_9NEOP</name>
<reference evidence="1" key="1">
    <citation type="submission" date="2021-02" db="EMBL/GenBank/DDBJ databases">
        <authorList>
            <person name="Steward A R."/>
        </authorList>
    </citation>
    <scope>NUCLEOTIDE SEQUENCE</scope>
</reference>
<evidence type="ECO:0000313" key="2">
    <source>
        <dbReference type="Proteomes" id="UP000663880"/>
    </source>
</evidence>
<dbReference type="InterPro" id="IPR032675">
    <property type="entry name" value="LRR_dom_sf"/>
</dbReference>
<dbReference type="Gene3D" id="3.80.10.10">
    <property type="entry name" value="Ribonuclease Inhibitor"/>
    <property type="match status" value="1"/>
</dbReference>
<evidence type="ECO:0000313" key="1">
    <source>
        <dbReference type="EMBL" id="CAF4909695.1"/>
    </source>
</evidence>
<organism evidence="1 2">
    <name type="scientific">Pieris macdunnoughi</name>
    <dbReference type="NCBI Taxonomy" id="345717"/>
    <lineage>
        <taxon>Eukaryota</taxon>
        <taxon>Metazoa</taxon>
        <taxon>Ecdysozoa</taxon>
        <taxon>Arthropoda</taxon>
        <taxon>Hexapoda</taxon>
        <taxon>Insecta</taxon>
        <taxon>Pterygota</taxon>
        <taxon>Neoptera</taxon>
        <taxon>Endopterygota</taxon>
        <taxon>Lepidoptera</taxon>
        <taxon>Glossata</taxon>
        <taxon>Ditrysia</taxon>
        <taxon>Papilionoidea</taxon>
        <taxon>Pieridae</taxon>
        <taxon>Pierinae</taxon>
        <taxon>Pieris</taxon>
    </lineage>
</organism>
<keyword evidence="2" id="KW-1185">Reference proteome</keyword>
<dbReference type="SUPFAM" id="SSF52058">
    <property type="entry name" value="L domain-like"/>
    <property type="match status" value="1"/>
</dbReference>
<proteinExistence type="predicted"/>
<gene>
    <name evidence="1" type="ORF">PMACD_LOCUS12027</name>
</gene>
<dbReference type="Proteomes" id="UP000663880">
    <property type="component" value="Unassembled WGS sequence"/>
</dbReference>
<dbReference type="EMBL" id="CAJOBZ010000044">
    <property type="protein sequence ID" value="CAF4909695.1"/>
    <property type="molecule type" value="Genomic_DNA"/>
</dbReference>
<dbReference type="AlphaFoldDB" id="A0A821VMZ7"/>
<comment type="caution">
    <text evidence="1">The sequence shown here is derived from an EMBL/GenBank/DDBJ whole genome shotgun (WGS) entry which is preliminary data.</text>
</comment>